<evidence type="ECO:0000256" key="20">
    <source>
        <dbReference type="SAM" id="Phobius"/>
    </source>
</evidence>
<evidence type="ECO:0000256" key="9">
    <source>
        <dbReference type="ARBA" id="ARBA00023136"/>
    </source>
</evidence>
<dbReference type="FunFam" id="1.20.1740.10:FF:000027">
    <property type="entry name" value="cystine/glutamate transporter isoform X1"/>
    <property type="match status" value="1"/>
</dbReference>
<evidence type="ECO:0000256" key="18">
    <source>
        <dbReference type="ARBA" id="ARBA00079117"/>
    </source>
</evidence>
<dbReference type="GO" id="GO:0031528">
    <property type="term" value="C:microvillus membrane"/>
    <property type="evidence" value="ECO:0007669"/>
    <property type="project" value="UniProtKB-SubCell"/>
</dbReference>
<keyword evidence="3" id="KW-0813">Transport</keyword>
<evidence type="ECO:0000256" key="16">
    <source>
        <dbReference type="ARBA" id="ARBA00071314"/>
    </source>
</evidence>
<evidence type="ECO:0000256" key="2">
    <source>
        <dbReference type="ARBA" id="ARBA00007040"/>
    </source>
</evidence>
<reference evidence="21 22" key="1">
    <citation type="submission" date="2020-06" db="EMBL/GenBank/DDBJ databases">
        <authorList>
            <consortium name="Wellcome Sanger Institute Data Sharing"/>
        </authorList>
    </citation>
    <scope>NUCLEOTIDE SEQUENCE [LARGE SCALE GENOMIC DNA]</scope>
</reference>
<dbReference type="GeneTree" id="ENSGT00940000166427"/>
<organism evidence="21 22">
    <name type="scientific">Denticeps clupeoides</name>
    <name type="common">denticle herring</name>
    <dbReference type="NCBI Taxonomy" id="299321"/>
    <lineage>
        <taxon>Eukaryota</taxon>
        <taxon>Metazoa</taxon>
        <taxon>Chordata</taxon>
        <taxon>Craniata</taxon>
        <taxon>Vertebrata</taxon>
        <taxon>Euteleostomi</taxon>
        <taxon>Actinopterygii</taxon>
        <taxon>Neopterygii</taxon>
        <taxon>Teleostei</taxon>
        <taxon>Clupei</taxon>
        <taxon>Clupeiformes</taxon>
        <taxon>Denticipitoidei</taxon>
        <taxon>Denticipitidae</taxon>
        <taxon>Denticeps</taxon>
    </lineage>
</organism>
<evidence type="ECO:0000256" key="4">
    <source>
        <dbReference type="ARBA" id="ARBA00022475"/>
    </source>
</evidence>
<evidence type="ECO:0000256" key="8">
    <source>
        <dbReference type="ARBA" id="ARBA00022989"/>
    </source>
</evidence>
<protein>
    <recommendedName>
        <fullName evidence="16">Cystine/glutamate transporter</fullName>
    </recommendedName>
    <alternativeName>
        <fullName evidence="18">Amino acid transport system xc-</fullName>
    </alternativeName>
    <alternativeName>
        <fullName evidence="19">Solute carrier family 7 member 11</fullName>
    </alternativeName>
    <alternativeName>
        <fullName evidence="17">xCT</fullName>
    </alternativeName>
</protein>
<reference evidence="21" key="2">
    <citation type="submission" date="2025-08" db="UniProtKB">
        <authorList>
            <consortium name="Ensembl"/>
        </authorList>
    </citation>
    <scope>IDENTIFICATION</scope>
</reference>
<dbReference type="PANTHER" id="PTHR11785:SF323">
    <property type="entry name" value="CYSTINE_GLUTAMATE TRANSPORTER"/>
    <property type="match status" value="1"/>
</dbReference>
<accession>A0AAY4EE71</accession>
<comment type="similarity">
    <text evidence="2">Belongs to the amino acid-polyamine-organocation (APC) superfamily. L-type amino acid transporter (LAT) (TC 2.A.3.8) family.</text>
</comment>
<dbReference type="Ensembl" id="ENSDCDT00010065950.1">
    <property type="protein sequence ID" value="ENSDCDP00010055351.1"/>
    <property type="gene ID" value="ENSDCDG00010031593.1"/>
</dbReference>
<proteinExistence type="inferred from homology"/>
<feature type="transmembrane region" description="Helical" evidence="20">
    <location>
        <begin position="164"/>
        <end position="186"/>
    </location>
</feature>
<keyword evidence="9 20" id="KW-0472">Membrane</keyword>
<keyword evidence="10" id="KW-1015">Disulfide bond</keyword>
<evidence type="ECO:0000256" key="6">
    <source>
        <dbReference type="ARBA" id="ARBA00022692"/>
    </source>
</evidence>
<evidence type="ECO:0000256" key="1">
    <source>
        <dbReference type="ARBA" id="ARBA00004475"/>
    </source>
</evidence>
<evidence type="ECO:0000313" key="21">
    <source>
        <dbReference type="Ensembl" id="ENSDCDP00010055351.1"/>
    </source>
</evidence>
<evidence type="ECO:0000256" key="5">
    <source>
        <dbReference type="ARBA" id="ARBA00022553"/>
    </source>
</evidence>
<name>A0AAY4EE71_9TELE</name>
<keyword evidence="6 20" id="KW-0812">Transmembrane</keyword>
<feature type="transmembrane region" description="Helical" evidence="20">
    <location>
        <begin position="293"/>
        <end position="315"/>
    </location>
</feature>
<feature type="transmembrane region" description="Helical" evidence="20">
    <location>
        <begin position="422"/>
        <end position="442"/>
    </location>
</feature>
<feature type="transmembrane region" description="Helical" evidence="20">
    <location>
        <begin position="336"/>
        <end position="354"/>
    </location>
</feature>
<dbReference type="PANTHER" id="PTHR11785">
    <property type="entry name" value="AMINO ACID TRANSPORTER"/>
    <property type="match status" value="1"/>
</dbReference>
<dbReference type="Pfam" id="PF13520">
    <property type="entry name" value="AA_permease_2"/>
    <property type="match status" value="1"/>
</dbReference>
<reference evidence="21" key="3">
    <citation type="submission" date="2025-09" db="UniProtKB">
        <authorList>
            <consortium name="Ensembl"/>
        </authorList>
    </citation>
    <scope>IDENTIFICATION</scope>
</reference>
<evidence type="ECO:0000256" key="13">
    <source>
        <dbReference type="ARBA" id="ARBA00051652"/>
    </source>
</evidence>
<dbReference type="Proteomes" id="UP000694580">
    <property type="component" value="Chromosome 18"/>
</dbReference>
<evidence type="ECO:0000256" key="19">
    <source>
        <dbReference type="ARBA" id="ARBA00080978"/>
    </source>
</evidence>
<keyword evidence="8 20" id="KW-1133">Transmembrane helix</keyword>
<evidence type="ECO:0000256" key="17">
    <source>
        <dbReference type="ARBA" id="ARBA00078584"/>
    </source>
</evidence>
<dbReference type="GO" id="GO:0043067">
    <property type="term" value="P:regulation of programmed cell death"/>
    <property type="evidence" value="ECO:0007669"/>
    <property type="project" value="UniProtKB-ARBA"/>
</dbReference>
<keyword evidence="5" id="KW-0597">Phosphoprotein</keyword>
<comment type="subunit">
    <text evidence="15">Disulfide-linked heterodimer with the amino acid transport protein SLC3A2/4F2hc; this interaction mediates cell membrane localization.</text>
</comment>
<feature type="transmembrane region" description="Helical" evidence="20">
    <location>
        <begin position="238"/>
        <end position="263"/>
    </location>
</feature>
<sequence length="471" mass="52294">QMSISCDSLSTTQLNVPEGKVELRKKVTLLRGISIIIGTIIGAGIFISPKGIIKNSGSVGMSLVVWIACGVLSLFGDNLELHTTWQKKKNSCMHSINYPLSPISNLRPAGLAVISLAFGRYILEPIFMPCGVPELAIKLTTTLGITSVIYLNSMSVSWTARLQIFLTGCKLLAVGIIIVPGLYQLFKGETKNFQNAFELQSVDLAGFPLAFYSGMYAYAGWFYLNFVTEEVENPERTVPLAICISMTIVTLCYVLTNVAYYTVMSAEELLASSAVAVTFAERLMGKFSMAVPIFVSLSCFGSMNGCLFAFSRMFFAASREGHLPEVLSMIHIRRHTPVPAVIVLYPLTLVLLFSGDIYSLLNFMSFLRWLFIGVAVLGLIYMRYTRPELHRPFKVPIFIPAVFSFTCFFMVFLSLYSDLVTTGIGFAISLTGIPAYYIFIVFDRKPKWLLKLSDSINRSLQIIMEVVPPEH</sequence>
<evidence type="ECO:0000256" key="15">
    <source>
        <dbReference type="ARBA" id="ARBA00065438"/>
    </source>
</evidence>
<dbReference type="PIRSF" id="PIRSF006060">
    <property type="entry name" value="AA_transporter"/>
    <property type="match status" value="1"/>
</dbReference>
<dbReference type="AlphaFoldDB" id="A0AAY4EE71"/>
<feature type="transmembrane region" description="Helical" evidence="20">
    <location>
        <begin position="59"/>
        <end position="79"/>
    </location>
</feature>
<dbReference type="GO" id="GO:0015179">
    <property type="term" value="F:L-amino acid transmembrane transporter activity"/>
    <property type="evidence" value="ECO:0007669"/>
    <property type="project" value="TreeGrafter"/>
</dbReference>
<evidence type="ECO:0000313" key="22">
    <source>
        <dbReference type="Proteomes" id="UP000694580"/>
    </source>
</evidence>
<comment type="catalytic activity">
    <reaction evidence="13">
        <text>N-acetyl-L-cysteine(out) + L-glutamate(in) = N-acetyl-L-cysteine(in) + L-glutamate(out)</text>
        <dbReference type="Rhea" id="RHEA:74567"/>
        <dbReference type="ChEBI" id="CHEBI:29985"/>
        <dbReference type="ChEBI" id="CHEBI:78236"/>
    </reaction>
</comment>
<evidence type="ECO:0000256" key="11">
    <source>
        <dbReference type="ARBA" id="ARBA00023273"/>
    </source>
</evidence>
<feature type="transmembrane region" description="Helical" evidence="20">
    <location>
        <begin position="29"/>
        <end position="47"/>
    </location>
</feature>
<evidence type="ECO:0000256" key="7">
    <source>
        <dbReference type="ARBA" id="ARBA00022970"/>
    </source>
</evidence>
<evidence type="ECO:0000256" key="12">
    <source>
        <dbReference type="ARBA" id="ARBA00050407"/>
    </source>
</evidence>
<feature type="transmembrane region" description="Helical" evidence="20">
    <location>
        <begin position="366"/>
        <end position="384"/>
    </location>
</feature>
<dbReference type="InterPro" id="IPR002293">
    <property type="entry name" value="AA/rel_permease1"/>
</dbReference>
<evidence type="ECO:0000256" key="3">
    <source>
        <dbReference type="ARBA" id="ARBA00022448"/>
    </source>
</evidence>
<comment type="catalytic activity">
    <reaction evidence="12">
        <text>L-cystine(out) + L-glutamate(in) = L-cystine(in) + L-glutamate(out)</text>
        <dbReference type="Rhea" id="RHEA:70995"/>
        <dbReference type="ChEBI" id="CHEBI:29985"/>
        <dbReference type="ChEBI" id="CHEBI:35491"/>
    </reaction>
</comment>
<feature type="transmembrane region" description="Helical" evidence="20">
    <location>
        <begin position="396"/>
        <end position="416"/>
    </location>
</feature>
<dbReference type="GO" id="GO:0015813">
    <property type="term" value="P:L-glutamate transmembrane transport"/>
    <property type="evidence" value="ECO:0007669"/>
    <property type="project" value="UniProtKB-ARBA"/>
</dbReference>
<evidence type="ECO:0000256" key="10">
    <source>
        <dbReference type="ARBA" id="ARBA00023157"/>
    </source>
</evidence>
<gene>
    <name evidence="21" type="primary">SLC7A11</name>
</gene>
<dbReference type="Gene3D" id="1.20.1740.10">
    <property type="entry name" value="Amino acid/polyamine transporter I"/>
    <property type="match status" value="2"/>
</dbReference>
<comment type="subcellular location">
    <subcellularLocation>
        <location evidence="1">Cell projection</location>
        <location evidence="1">Microvillus membrane</location>
        <topology evidence="1">Multi-pass membrane protein</topology>
    </subcellularLocation>
</comment>
<feature type="transmembrane region" description="Helical" evidence="20">
    <location>
        <begin position="206"/>
        <end position="226"/>
    </location>
</feature>
<comment type="catalytic activity">
    <reaction evidence="14">
        <text>an L-alpha-amino acid(in) + L-kynurenine(out) = an L-alpha-amino acid(out) + L-kynurenine(in)</text>
        <dbReference type="Rhea" id="RHEA:71191"/>
        <dbReference type="ChEBI" id="CHEBI:57959"/>
        <dbReference type="ChEBI" id="CHEBI:59869"/>
    </reaction>
</comment>
<evidence type="ECO:0000256" key="14">
    <source>
        <dbReference type="ARBA" id="ARBA00051885"/>
    </source>
</evidence>
<dbReference type="InterPro" id="IPR050598">
    <property type="entry name" value="AminoAcid_Transporter"/>
</dbReference>
<keyword evidence="4" id="KW-1003">Cell membrane</keyword>
<keyword evidence="11" id="KW-0966">Cell projection</keyword>
<keyword evidence="22" id="KW-1185">Reference proteome</keyword>
<dbReference type="GO" id="GO:0015811">
    <property type="term" value="P:L-cystine transport"/>
    <property type="evidence" value="ECO:0007669"/>
    <property type="project" value="UniProtKB-ARBA"/>
</dbReference>
<keyword evidence="7" id="KW-0029">Amino-acid transport</keyword>